<accession>A0A3P6TI75</accession>
<proteinExistence type="predicted"/>
<keyword evidence="1" id="KW-1133">Transmembrane helix</keyword>
<keyword evidence="3" id="KW-1185">Reference proteome</keyword>
<dbReference type="Proteomes" id="UP000281553">
    <property type="component" value="Unassembled WGS sequence"/>
</dbReference>
<evidence type="ECO:0008006" key="4">
    <source>
        <dbReference type="Google" id="ProtNLM"/>
    </source>
</evidence>
<feature type="transmembrane region" description="Helical" evidence="1">
    <location>
        <begin position="98"/>
        <end position="116"/>
    </location>
</feature>
<dbReference type="PANTHER" id="PTHR13800:SF12">
    <property type="entry name" value="TRANSIENT RECEPTOR POTENTIAL CATION CHANNEL SUBFAMILY M MEMBER-LIKE 2"/>
    <property type="match status" value="1"/>
</dbReference>
<evidence type="ECO:0000313" key="3">
    <source>
        <dbReference type="Proteomes" id="UP000281553"/>
    </source>
</evidence>
<sequence length="348" mass="40842">LFYFAFVVFYAYTVAVGIRPNYVSIFEFIVFIELVSFFSENVFEVISMFQSSCPHNSCWQTVVDMPPFYKYDTFLNVFNIVTLVLGLGRFVPFPAVKTLYVVSFVLHSFRFFKFYYFYSNLGPKLAMVGRMVVELLEFLTFLLVFLVTTGEKDGCNAPDGVNCPVSNPLAPWLLNLYLLIVVTLMMNLLIAIFSNVFDQFESESREIWKRTRCRLLVEFREKTIFPMPFNLIERIIRLIIAACRACVRCCRREVTEHKIVQITESTPLKGKDVDKQVKKLHEQLELAAKRAKLKRMEVYLQYIRNDCLPRFLKKLEADKTDEIAELLDLVQNKCVPPLQHIYFNFRKW</sequence>
<protein>
    <recommendedName>
        <fullName evidence="4">Ion transport domain-containing protein</fullName>
    </recommendedName>
</protein>
<feature type="transmembrane region" description="Helical" evidence="1">
    <location>
        <begin position="176"/>
        <end position="197"/>
    </location>
</feature>
<gene>
    <name evidence="2" type="ORF">DILT_LOCUS3645</name>
</gene>
<keyword evidence="1" id="KW-0812">Transmembrane</keyword>
<organism evidence="2 3">
    <name type="scientific">Dibothriocephalus latus</name>
    <name type="common">Fish tapeworm</name>
    <name type="synonym">Diphyllobothrium latum</name>
    <dbReference type="NCBI Taxonomy" id="60516"/>
    <lineage>
        <taxon>Eukaryota</taxon>
        <taxon>Metazoa</taxon>
        <taxon>Spiralia</taxon>
        <taxon>Lophotrochozoa</taxon>
        <taxon>Platyhelminthes</taxon>
        <taxon>Cestoda</taxon>
        <taxon>Eucestoda</taxon>
        <taxon>Diphyllobothriidea</taxon>
        <taxon>Diphyllobothriidae</taxon>
        <taxon>Dibothriocephalus</taxon>
    </lineage>
</organism>
<evidence type="ECO:0000313" key="2">
    <source>
        <dbReference type="EMBL" id="VDK84857.1"/>
    </source>
</evidence>
<evidence type="ECO:0000256" key="1">
    <source>
        <dbReference type="SAM" id="Phobius"/>
    </source>
</evidence>
<feature type="transmembrane region" description="Helical" evidence="1">
    <location>
        <begin position="128"/>
        <end position="148"/>
    </location>
</feature>
<keyword evidence="1" id="KW-0472">Membrane</keyword>
<dbReference type="InterPro" id="IPR050927">
    <property type="entry name" value="TRPM"/>
</dbReference>
<feature type="transmembrane region" description="Helical" evidence="1">
    <location>
        <begin position="74"/>
        <end position="92"/>
    </location>
</feature>
<dbReference type="GO" id="GO:0099604">
    <property type="term" value="F:ligand-gated calcium channel activity"/>
    <property type="evidence" value="ECO:0007669"/>
    <property type="project" value="TreeGrafter"/>
</dbReference>
<dbReference type="EMBL" id="UYRU01044005">
    <property type="protein sequence ID" value="VDK84857.1"/>
    <property type="molecule type" value="Genomic_DNA"/>
</dbReference>
<dbReference type="PANTHER" id="PTHR13800">
    <property type="entry name" value="TRANSIENT RECEPTOR POTENTIAL CATION CHANNEL, SUBFAMILY M, MEMBER 6"/>
    <property type="match status" value="1"/>
</dbReference>
<dbReference type="OrthoDB" id="6287881at2759"/>
<feature type="non-terminal residue" evidence="2">
    <location>
        <position position="1"/>
    </location>
</feature>
<name>A0A3P6TI75_DIBLA</name>
<dbReference type="GO" id="GO:0005886">
    <property type="term" value="C:plasma membrane"/>
    <property type="evidence" value="ECO:0007669"/>
    <property type="project" value="TreeGrafter"/>
</dbReference>
<reference evidence="2 3" key="1">
    <citation type="submission" date="2018-11" db="EMBL/GenBank/DDBJ databases">
        <authorList>
            <consortium name="Pathogen Informatics"/>
        </authorList>
    </citation>
    <scope>NUCLEOTIDE SEQUENCE [LARGE SCALE GENOMIC DNA]</scope>
</reference>
<dbReference type="AlphaFoldDB" id="A0A3P6TI75"/>